<dbReference type="EMBL" id="JABBGH010000001">
    <property type="protein sequence ID" value="NML64761.1"/>
    <property type="molecule type" value="Genomic_DNA"/>
</dbReference>
<feature type="chain" id="PRO_5031263763" evidence="1">
    <location>
        <begin position="29"/>
        <end position="203"/>
    </location>
</feature>
<organism evidence="2 3">
    <name type="scientific">Hymenobacter polaris</name>
    <dbReference type="NCBI Taxonomy" id="2682546"/>
    <lineage>
        <taxon>Bacteria</taxon>
        <taxon>Pseudomonadati</taxon>
        <taxon>Bacteroidota</taxon>
        <taxon>Cytophagia</taxon>
        <taxon>Cytophagales</taxon>
        <taxon>Hymenobacteraceae</taxon>
        <taxon>Hymenobacter</taxon>
    </lineage>
</organism>
<name>A0A7Y0ACE7_9BACT</name>
<reference evidence="2 3" key="1">
    <citation type="submission" date="2020-04" db="EMBL/GenBank/DDBJ databases">
        <title>Hymenobacter polaris sp. nov., isolated from Arctic soil.</title>
        <authorList>
            <person name="Dahal R.H."/>
        </authorList>
    </citation>
    <scope>NUCLEOTIDE SEQUENCE [LARGE SCALE GENOMIC DNA]</scope>
    <source>
        <strain evidence="2 3">RP-2-7</strain>
    </source>
</reference>
<proteinExistence type="predicted"/>
<feature type="signal peptide" evidence="1">
    <location>
        <begin position="1"/>
        <end position="28"/>
    </location>
</feature>
<evidence type="ECO:0000313" key="2">
    <source>
        <dbReference type="EMBL" id="NML64761.1"/>
    </source>
</evidence>
<evidence type="ECO:0000256" key="1">
    <source>
        <dbReference type="SAM" id="SignalP"/>
    </source>
</evidence>
<sequence>MPFHTFPRQLLVVTLLAGALAPAARAQAVPSKLVTPFGPPRKHYMFAQKEVDCPVVANVTKNTDEDADVSGSYTKVCYRSPAEMLLEINELRKIHTWADSTYERRLAALPPGGALVITIHRQGPKGADPAYLFCTAKTKDGQEILKDYNLKPGTGRFFGRDLYQTQQLVPFPKVDPANWPIAFTINDSRLRQLFEYTLAPPAN</sequence>
<keyword evidence="1" id="KW-0732">Signal</keyword>
<keyword evidence="3" id="KW-1185">Reference proteome</keyword>
<protein>
    <submittedName>
        <fullName evidence="2">Uncharacterized protein</fullName>
    </submittedName>
</protein>
<dbReference type="AlphaFoldDB" id="A0A7Y0ACE7"/>
<dbReference type="RefSeq" id="WP_169530040.1">
    <property type="nucleotide sequence ID" value="NZ_JABBGH010000001.1"/>
</dbReference>
<gene>
    <name evidence="2" type="ORF">HHL22_06035</name>
</gene>
<evidence type="ECO:0000313" key="3">
    <source>
        <dbReference type="Proteomes" id="UP000559626"/>
    </source>
</evidence>
<comment type="caution">
    <text evidence="2">The sequence shown here is derived from an EMBL/GenBank/DDBJ whole genome shotgun (WGS) entry which is preliminary data.</text>
</comment>
<dbReference type="Proteomes" id="UP000559626">
    <property type="component" value="Unassembled WGS sequence"/>
</dbReference>
<accession>A0A7Y0ACE7</accession>